<dbReference type="SUPFAM" id="SSF56524">
    <property type="entry name" value="Oxidoreductase molybdopterin-binding domain"/>
    <property type="match status" value="1"/>
</dbReference>
<organism evidence="2 3">
    <name type="scientific">Skermanella cutis</name>
    <dbReference type="NCBI Taxonomy" id="2775420"/>
    <lineage>
        <taxon>Bacteria</taxon>
        <taxon>Pseudomonadati</taxon>
        <taxon>Pseudomonadota</taxon>
        <taxon>Alphaproteobacteria</taxon>
        <taxon>Rhodospirillales</taxon>
        <taxon>Azospirillaceae</taxon>
        <taxon>Skermanella</taxon>
    </lineage>
</organism>
<feature type="domain" description="Oxidoreductase molybdopterin-binding" evidence="1">
    <location>
        <begin position="77"/>
        <end position="153"/>
    </location>
</feature>
<keyword evidence="3" id="KW-1185">Reference proteome</keyword>
<dbReference type="Pfam" id="PF00174">
    <property type="entry name" value="Oxidored_molyb"/>
    <property type="match status" value="1"/>
</dbReference>
<gene>
    <name evidence="2" type="ORF">IGS68_04855</name>
</gene>
<sequence length="177" mass="19361">MAIGLATAPRQAAAQAPSPVYERVTEPTLKAGMDFPEPKGPVILTIGGKIAADGPIRFDLPALESLGLVRFTTLTSWTVEPSVFEGVLLSSLLEAVGADPAAATLRLIALNEFESTTPAADARTWPVMLALKRDGEYMSRRDRGPVWVIYPQHAFPELGQRDYLSRWVWQLKSIMVE</sequence>
<dbReference type="InterPro" id="IPR000572">
    <property type="entry name" value="OxRdtase_Mopterin-bd_dom"/>
</dbReference>
<dbReference type="Gene3D" id="3.90.420.10">
    <property type="entry name" value="Oxidoreductase, molybdopterin-binding domain"/>
    <property type="match status" value="1"/>
</dbReference>
<protein>
    <submittedName>
        <fullName evidence="2">Molybdopterin-dependent oxidoreductase</fullName>
    </submittedName>
</protein>
<dbReference type="Proteomes" id="UP000595197">
    <property type="component" value="Chromosome"/>
</dbReference>
<evidence type="ECO:0000259" key="1">
    <source>
        <dbReference type="Pfam" id="PF00174"/>
    </source>
</evidence>
<evidence type="ECO:0000313" key="2">
    <source>
        <dbReference type="EMBL" id="QQP90577.1"/>
    </source>
</evidence>
<name>A0ABX7B8B6_9PROT</name>
<dbReference type="RefSeq" id="WP_201077762.1">
    <property type="nucleotide sequence ID" value="NZ_CP067420.1"/>
</dbReference>
<proteinExistence type="predicted"/>
<dbReference type="EMBL" id="CP067420">
    <property type="protein sequence ID" value="QQP90577.1"/>
    <property type="molecule type" value="Genomic_DNA"/>
</dbReference>
<reference evidence="2" key="1">
    <citation type="submission" date="2021-02" db="EMBL/GenBank/DDBJ databases">
        <title>Skermanella TT6 skin isolate.</title>
        <authorList>
            <person name="Lee K."/>
            <person name="Ganzorig M."/>
        </authorList>
    </citation>
    <scope>NUCLEOTIDE SEQUENCE</scope>
    <source>
        <strain evidence="2">TT6</strain>
    </source>
</reference>
<dbReference type="InterPro" id="IPR036374">
    <property type="entry name" value="OxRdtase_Mopterin-bd_sf"/>
</dbReference>
<evidence type="ECO:0000313" key="3">
    <source>
        <dbReference type="Proteomes" id="UP000595197"/>
    </source>
</evidence>
<accession>A0ABX7B8B6</accession>